<dbReference type="PANTHER" id="PTHR10404">
    <property type="entry name" value="N-ACETYLATED-ALPHA-LINKED ACIDIC DIPEPTIDASE"/>
    <property type="match status" value="1"/>
</dbReference>
<dbReference type="Proteomes" id="UP001595976">
    <property type="component" value="Unassembled WGS sequence"/>
</dbReference>
<dbReference type="Gene3D" id="3.40.630.10">
    <property type="entry name" value="Zn peptidases"/>
    <property type="match status" value="1"/>
</dbReference>
<evidence type="ECO:0000313" key="3">
    <source>
        <dbReference type="Proteomes" id="UP001595976"/>
    </source>
</evidence>
<dbReference type="SUPFAM" id="SSF53187">
    <property type="entry name" value="Zn-dependent exopeptidases"/>
    <property type="match status" value="1"/>
</dbReference>
<evidence type="ECO:0000259" key="1">
    <source>
        <dbReference type="Pfam" id="PF04389"/>
    </source>
</evidence>
<dbReference type="InterPro" id="IPR007484">
    <property type="entry name" value="Peptidase_M28"/>
</dbReference>
<dbReference type="SUPFAM" id="SSF51412">
    <property type="entry name" value="Inosine monophosphate dehydrogenase (IMPDH)"/>
    <property type="match status" value="1"/>
</dbReference>
<dbReference type="InterPro" id="IPR039373">
    <property type="entry name" value="Peptidase_M28B"/>
</dbReference>
<dbReference type="EMBL" id="JBHSLI010000003">
    <property type="protein sequence ID" value="MFC5293201.1"/>
    <property type="molecule type" value="Genomic_DNA"/>
</dbReference>
<comment type="caution">
    <text evidence="2">The sequence shown here is derived from an EMBL/GenBank/DDBJ whole genome shotgun (WGS) entry which is preliminary data.</text>
</comment>
<reference evidence="3" key="1">
    <citation type="journal article" date="2019" name="Int. J. Syst. Evol. Microbiol.">
        <title>The Global Catalogue of Microorganisms (GCM) 10K type strain sequencing project: providing services to taxonomists for standard genome sequencing and annotation.</title>
        <authorList>
            <consortium name="The Broad Institute Genomics Platform"/>
            <consortium name="The Broad Institute Genome Sequencing Center for Infectious Disease"/>
            <person name="Wu L."/>
            <person name="Ma J."/>
        </authorList>
    </citation>
    <scope>NUCLEOTIDE SEQUENCE [LARGE SCALE GENOMIC DNA]</scope>
    <source>
        <strain evidence="3">CGMCC 1.15643</strain>
    </source>
</reference>
<name>A0ABW0F2K6_9HYPH</name>
<accession>A0ABW0F2K6</accession>
<dbReference type="RefSeq" id="WP_260348972.1">
    <property type="nucleotide sequence ID" value="NZ_JAOAOS010000006.1"/>
</dbReference>
<dbReference type="Gene3D" id="3.50.30.30">
    <property type="match status" value="1"/>
</dbReference>
<evidence type="ECO:0000313" key="2">
    <source>
        <dbReference type="EMBL" id="MFC5293201.1"/>
    </source>
</evidence>
<dbReference type="PANTHER" id="PTHR10404:SF46">
    <property type="entry name" value="VACUOLAR PROTEIN SORTING-ASSOCIATED PROTEIN 70"/>
    <property type="match status" value="1"/>
</dbReference>
<feature type="domain" description="Peptidase M28" evidence="1">
    <location>
        <begin position="203"/>
        <end position="398"/>
    </location>
</feature>
<organism evidence="2 3">
    <name type="scientific">Bosea minatitlanensis</name>
    <dbReference type="NCBI Taxonomy" id="128782"/>
    <lineage>
        <taxon>Bacteria</taxon>
        <taxon>Pseudomonadati</taxon>
        <taxon>Pseudomonadota</taxon>
        <taxon>Alphaproteobacteria</taxon>
        <taxon>Hyphomicrobiales</taxon>
        <taxon>Boseaceae</taxon>
        <taxon>Bosea</taxon>
    </lineage>
</organism>
<proteinExistence type="predicted"/>
<keyword evidence="3" id="KW-1185">Reference proteome</keyword>
<protein>
    <submittedName>
        <fullName evidence="2">M28 family peptidase</fullName>
    </submittedName>
</protein>
<sequence length="566" mass="62049">MLNDVERRIVNEITIDEPWALVETFAQLRREKPHEVNRGMDCLIDRLARLGVPATTYVPEIYLSQPGRAHVKLDGQFLRAKPVAFSADARAGVTGRLRPWPTTDAQDCIVVGKGLPTPELVNEAQRAGARAVIAANPGADIHWGTCSDVWGSPGLADLERRTRIPVVGVNRPDGERLLTAADAGTMVELVSEIDDGWFPQKIVVVDIRGSQEPEKFVLLHGHLDSWDVGVGDNAVGNAALLEIARILYLHQDSLRRSVRIAWWPGHSAGRYAGSTWYADRFALEIEEHCVAQINCDSPGCRWATDYLNIACMPEAVPFLAEIIKDMTAQTMQARRPARAGDLSFNNIGVTSYFTVSSTMSPEIRAEKGYYPVGGCGGNIAWHTENDTIEIADRDNLLRDMKVYALAVLRTANSALLPFDWRLAAREFLQTLALYQQSCGALFDLAPATSAAQALLQRLEELYAAFQAQTIPLDRANAMVTMLGRILIPLNFTSVPRFLHDPAVTIPPLPYVAIAGVIATLPAEKIHFAQQDLMRGCNRLVAALGQAGAEITRCLAQRPAVLPPNGD</sequence>
<dbReference type="Pfam" id="PF04389">
    <property type="entry name" value="Peptidase_M28"/>
    <property type="match status" value="1"/>
</dbReference>
<gene>
    <name evidence="2" type="ORF">ACFPK2_09400</name>
</gene>
<dbReference type="CDD" id="cd00538">
    <property type="entry name" value="PA"/>
    <property type="match status" value="1"/>
</dbReference>